<dbReference type="InterPro" id="IPR025419">
    <property type="entry name" value="DUF4142"/>
</dbReference>
<keyword evidence="1" id="KW-0732">Signal</keyword>
<dbReference type="AlphaFoldDB" id="C6W1M4"/>
<dbReference type="Proteomes" id="UP000002011">
    <property type="component" value="Chromosome"/>
</dbReference>
<dbReference type="HOGENOM" id="CLU_079636_6_2_10"/>
<evidence type="ECO:0000313" key="3">
    <source>
        <dbReference type="EMBL" id="ACT93754.1"/>
    </source>
</evidence>
<dbReference type="InterPro" id="IPR012347">
    <property type="entry name" value="Ferritin-like"/>
</dbReference>
<protein>
    <submittedName>
        <fullName evidence="3">Outer membrane protein</fullName>
    </submittedName>
</protein>
<feature type="signal peptide" evidence="1">
    <location>
        <begin position="1"/>
        <end position="17"/>
    </location>
</feature>
<dbReference type="STRING" id="471854.Dfer_2536"/>
<gene>
    <name evidence="3" type="ordered locus">Dfer_2536</name>
</gene>
<dbReference type="Gene3D" id="1.20.1260.10">
    <property type="match status" value="1"/>
</dbReference>
<evidence type="ECO:0000256" key="1">
    <source>
        <dbReference type="SAM" id="SignalP"/>
    </source>
</evidence>
<organism evidence="3 4">
    <name type="scientific">Dyadobacter fermentans (strain ATCC 700827 / DSM 18053 / CIP 107007 / KCTC 52180 / NS114)</name>
    <dbReference type="NCBI Taxonomy" id="471854"/>
    <lineage>
        <taxon>Bacteria</taxon>
        <taxon>Pseudomonadati</taxon>
        <taxon>Bacteroidota</taxon>
        <taxon>Cytophagia</taxon>
        <taxon>Cytophagales</taxon>
        <taxon>Spirosomataceae</taxon>
        <taxon>Dyadobacter</taxon>
    </lineage>
</organism>
<dbReference type="OrthoDB" id="956538at2"/>
<sequence>MRGYILLLLTAIFFASAACEDDKTADSGSLTDIDRQFLLAAADDALYQVNAGKVAAAGATEDKIGEYGDEMTKNHTQAGQELQRLAAARDLNLPTTLSDDRQLQLDSLSGNSGVTLDTLYVKQMISAQERAVHMMEIQSTSGHDAELKQWATGRLPVVQQFAERAKAMRDSVN</sequence>
<dbReference type="KEGG" id="dfe:Dfer_2536"/>
<dbReference type="eggNOG" id="COG3652">
    <property type="taxonomic scope" value="Bacteria"/>
</dbReference>
<keyword evidence="4" id="KW-1185">Reference proteome</keyword>
<evidence type="ECO:0000313" key="4">
    <source>
        <dbReference type="Proteomes" id="UP000002011"/>
    </source>
</evidence>
<dbReference type="PANTHER" id="PTHR38593">
    <property type="entry name" value="BLR2558 PROTEIN"/>
    <property type="match status" value="1"/>
</dbReference>
<proteinExistence type="predicted"/>
<accession>C6W1M4</accession>
<dbReference type="PANTHER" id="PTHR38593:SF1">
    <property type="entry name" value="BLR2558 PROTEIN"/>
    <property type="match status" value="1"/>
</dbReference>
<reference evidence="3 4" key="1">
    <citation type="journal article" date="2009" name="Stand. Genomic Sci.">
        <title>Complete genome sequence of Dyadobacter fermentans type strain (NS114).</title>
        <authorList>
            <person name="Lang E."/>
            <person name="Lapidus A."/>
            <person name="Chertkov O."/>
            <person name="Brettin T."/>
            <person name="Detter J.C."/>
            <person name="Han C."/>
            <person name="Copeland A."/>
            <person name="Glavina Del Rio T."/>
            <person name="Nolan M."/>
            <person name="Chen F."/>
            <person name="Lucas S."/>
            <person name="Tice H."/>
            <person name="Cheng J.F."/>
            <person name="Land M."/>
            <person name="Hauser L."/>
            <person name="Chang Y.J."/>
            <person name="Jeffries C.D."/>
            <person name="Kopitz M."/>
            <person name="Bruce D."/>
            <person name="Goodwin L."/>
            <person name="Pitluck S."/>
            <person name="Ovchinnikova G."/>
            <person name="Pati A."/>
            <person name="Ivanova N."/>
            <person name="Mavrommatis K."/>
            <person name="Chen A."/>
            <person name="Palaniappan K."/>
            <person name="Chain P."/>
            <person name="Bristow J."/>
            <person name="Eisen J.A."/>
            <person name="Markowitz V."/>
            <person name="Hugenholtz P."/>
            <person name="Goker M."/>
            <person name="Rohde M."/>
            <person name="Kyrpides N.C."/>
            <person name="Klenk H.P."/>
        </authorList>
    </citation>
    <scope>NUCLEOTIDE SEQUENCE [LARGE SCALE GENOMIC DNA]</scope>
    <source>
        <strain evidence="4">ATCC 700827 / DSM 18053 / CIP 107007 / KCTC 52180 / NS114</strain>
    </source>
</reference>
<name>C6W1M4_DYAFD</name>
<feature type="chain" id="PRO_5002970945" evidence="1">
    <location>
        <begin position="18"/>
        <end position="173"/>
    </location>
</feature>
<dbReference type="Pfam" id="PF13628">
    <property type="entry name" value="DUF4142"/>
    <property type="match status" value="1"/>
</dbReference>
<feature type="domain" description="DUF4142" evidence="2">
    <location>
        <begin position="34"/>
        <end position="168"/>
    </location>
</feature>
<dbReference type="EMBL" id="CP001619">
    <property type="protein sequence ID" value="ACT93754.1"/>
    <property type="molecule type" value="Genomic_DNA"/>
</dbReference>
<dbReference type="RefSeq" id="WP_015812004.1">
    <property type="nucleotide sequence ID" value="NC_013037.1"/>
</dbReference>
<evidence type="ECO:0000259" key="2">
    <source>
        <dbReference type="Pfam" id="PF13628"/>
    </source>
</evidence>
<dbReference type="PROSITE" id="PS51257">
    <property type="entry name" value="PROKAR_LIPOPROTEIN"/>
    <property type="match status" value="1"/>
</dbReference>